<dbReference type="EMBL" id="AEYX01000043">
    <property type="protein sequence ID" value="EGG44489.1"/>
    <property type="molecule type" value="Genomic_DNA"/>
</dbReference>
<gene>
    <name evidence="2" type="ORF">SGM_5304</name>
</gene>
<dbReference type="STRING" id="996637.SGM_5304"/>
<dbReference type="eggNOG" id="ENOG5030RJ7">
    <property type="taxonomic scope" value="Bacteria"/>
</dbReference>
<keyword evidence="3" id="KW-1185">Reference proteome</keyword>
<dbReference type="Proteomes" id="UP000003022">
    <property type="component" value="Unassembled WGS sequence"/>
</dbReference>
<evidence type="ECO:0000313" key="2">
    <source>
        <dbReference type="EMBL" id="EGG44489.1"/>
    </source>
</evidence>
<comment type="caution">
    <text evidence="2">The sequence shown here is derived from an EMBL/GenBank/DDBJ whole genome shotgun (WGS) entry which is preliminary data.</text>
</comment>
<name>F3NQM9_9ACTN</name>
<organism evidence="2 3">
    <name type="scientific">Streptomyces griseoaurantiacus M045</name>
    <dbReference type="NCBI Taxonomy" id="996637"/>
    <lineage>
        <taxon>Bacteria</taxon>
        <taxon>Bacillati</taxon>
        <taxon>Actinomycetota</taxon>
        <taxon>Actinomycetes</taxon>
        <taxon>Kitasatosporales</taxon>
        <taxon>Streptomycetaceae</taxon>
        <taxon>Streptomyces</taxon>
        <taxon>Streptomyces aurantiacus group</taxon>
    </lineage>
</organism>
<protein>
    <submittedName>
        <fullName evidence="2">Uncharacterized protein</fullName>
    </submittedName>
</protein>
<evidence type="ECO:0000313" key="3">
    <source>
        <dbReference type="Proteomes" id="UP000003022"/>
    </source>
</evidence>
<feature type="compositionally biased region" description="Pro residues" evidence="1">
    <location>
        <begin position="266"/>
        <end position="276"/>
    </location>
</feature>
<sequence>MSPTDPAPDRKSLPEVDFDLDDLDADEEKYLDFYRKVAVHEDMLVPLAEHHDGPHSYYVLFDRTTTWGHPGMPQVLAVHLQRDREKRTFSFEHAPLPLPAMAQSWLIHRGCPSDAIALAPLGPPPADEATRALELRLAGDGDHYAMGYSYTSGDPDDMVIVVALRALDERAPSPFRVVVEEVDTETWTHTLREGGFDTLGEALQWCDDRLAGEAGPLPPVRPAAAVTEIPGVMSCEDGASELGVSSTVRRHDAEIISSRPAGLPKAPAPRPPGRSR</sequence>
<reference evidence="2 3" key="1">
    <citation type="journal article" date="2011" name="J. Bacteriol.">
        <title>Draft genome sequence of the marine bacterium Streptomyces griseoaurantiacus M045, which produces novel manumycin-type antibiotics with a pABA core component.</title>
        <authorList>
            <person name="Li F."/>
            <person name="Jiang P."/>
            <person name="Zheng H."/>
            <person name="Wang S."/>
            <person name="Zhao G."/>
            <person name="Qin S."/>
            <person name="Liu Z."/>
        </authorList>
    </citation>
    <scope>NUCLEOTIDE SEQUENCE [LARGE SCALE GENOMIC DNA]</scope>
    <source>
        <strain evidence="2 3">M045</strain>
    </source>
</reference>
<proteinExistence type="predicted"/>
<dbReference type="AlphaFoldDB" id="F3NQM9"/>
<evidence type="ECO:0000256" key="1">
    <source>
        <dbReference type="SAM" id="MobiDB-lite"/>
    </source>
</evidence>
<feature type="region of interest" description="Disordered" evidence="1">
    <location>
        <begin position="244"/>
        <end position="276"/>
    </location>
</feature>
<accession>F3NQM9</accession>